<feature type="compositionally biased region" description="Basic residues" evidence="1">
    <location>
        <begin position="69"/>
        <end position="79"/>
    </location>
</feature>
<name>A0A843V659_COLES</name>
<keyword evidence="3" id="KW-1185">Reference proteome</keyword>
<comment type="caution">
    <text evidence="2">The sequence shown here is derived from an EMBL/GenBank/DDBJ whole genome shotgun (WGS) entry which is preliminary data.</text>
</comment>
<feature type="non-terminal residue" evidence="2">
    <location>
        <position position="192"/>
    </location>
</feature>
<organism evidence="2 3">
    <name type="scientific">Colocasia esculenta</name>
    <name type="common">Wild taro</name>
    <name type="synonym">Arum esculentum</name>
    <dbReference type="NCBI Taxonomy" id="4460"/>
    <lineage>
        <taxon>Eukaryota</taxon>
        <taxon>Viridiplantae</taxon>
        <taxon>Streptophyta</taxon>
        <taxon>Embryophyta</taxon>
        <taxon>Tracheophyta</taxon>
        <taxon>Spermatophyta</taxon>
        <taxon>Magnoliopsida</taxon>
        <taxon>Liliopsida</taxon>
        <taxon>Araceae</taxon>
        <taxon>Aroideae</taxon>
        <taxon>Colocasieae</taxon>
        <taxon>Colocasia</taxon>
    </lineage>
</organism>
<evidence type="ECO:0000313" key="2">
    <source>
        <dbReference type="EMBL" id="MQL90137.1"/>
    </source>
</evidence>
<proteinExistence type="predicted"/>
<accession>A0A843V659</accession>
<feature type="non-terminal residue" evidence="2">
    <location>
        <position position="1"/>
    </location>
</feature>
<gene>
    <name evidence="2" type="ORF">Taro_022718</name>
</gene>
<protein>
    <submittedName>
        <fullName evidence="2">Uncharacterized protein</fullName>
    </submittedName>
</protein>
<feature type="region of interest" description="Disordered" evidence="1">
    <location>
        <begin position="1"/>
        <end position="47"/>
    </location>
</feature>
<reference evidence="2" key="1">
    <citation type="submission" date="2017-07" db="EMBL/GenBank/DDBJ databases">
        <title>Taro Niue Genome Assembly and Annotation.</title>
        <authorList>
            <person name="Atibalentja N."/>
            <person name="Keating K."/>
            <person name="Fields C.J."/>
        </authorList>
    </citation>
    <scope>NUCLEOTIDE SEQUENCE</scope>
    <source>
        <strain evidence="2">Niue_2</strain>
        <tissue evidence="2">Leaf</tissue>
    </source>
</reference>
<dbReference type="AlphaFoldDB" id="A0A843V659"/>
<dbReference type="EMBL" id="NMUH01001213">
    <property type="protein sequence ID" value="MQL90137.1"/>
    <property type="molecule type" value="Genomic_DNA"/>
</dbReference>
<evidence type="ECO:0000313" key="3">
    <source>
        <dbReference type="Proteomes" id="UP000652761"/>
    </source>
</evidence>
<sequence length="192" mass="21086">SESAARPFSKGESAGANRQPGHSVRVNQQERIDSQAIQSGSESAARPFGRGESAVLFTDQNDSAALATHKMRGKRRIRRPGQEGMAPKPRKGSVRFRTGRWNQVVRPFCPKYQIAVILRLYLCTVLEIREEPKLTDGIAAPTICMDTIYELGSGMGTGCQTLHVQSHPEKRFGSTSEAWFSKLGDDLSVQPG</sequence>
<feature type="region of interest" description="Disordered" evidence="1">
    <location>
        <begin position="67"/>
        <end position="93"/>
    </location>
</feature>
<dbReference type="Proteomes" id="UP000652761">
    <property type="component" value="Unassembled WGS sequence"/>
</dbReference>
<evidence type="ECO:0000256" key="1">
    <source>
        <dbReference type="SAM" id="MobiDB-lite"/>
    </source>
</evidence>